<evidence type="ECO:0000256" key="1">
    <source>
        <dbReference type="ARBA" id="ARBA00006484"/>
    </source>
</evidence>
<dbReference type="PANTHER" id="PTHR43618">
    <property type="entry name" value="7-ALPHA-HYDROXYSTEROID DEHYDROGENASE"/>
    <property type="match status" value="1"/>
</dbReference>
<dbReference type="PROSITE" id="PS00061">
    <property type="entry name" value="ADH_SHORT"/>
    <property type="match status" value="1"/>
</dbReference>
<dbReference type="EMBL" id="RAZT01000002">
    <property type="protein sequence ID" value="RKN35731.1"/>
    <property type="molecule type" value="Genomic_DNA"/>
</dbReference>
<dbReference type="Proteomes" id="UP000275865">
    <property type="component" value="Unassembled WGS sequence"/>
</dbReference>
<dbReference type="RefSeq" id="WP_120688242.1">
    <property type="nucleotide sequence ID" value="NZ_RAZT01000002.1"/>
</dbReference>
<protein>
    <submittedName>
        <fullName evidence="4">Glucose 1-dehydrogenase</fullName>
        <ecNumber evidence="4">1.1.1.47</ecNumber>
    </submittedName>
</protein>
<reference evidence="4 5" key="1">
    <citation type="submission" date="2018-09" db="EMBL/GenBank/DDBJ databases">
        <title>Micromonospora sp. nov. MS1-9, isolated from a root of Musa sp.</title>
        <authorList>
            <person name="Kuncharoen N."/>
            <person name="Kudo T."/>
            <person name="Ohkuma M."/>
            <person name="Yuki M."/>
            <person name="Tanasupawat S."/>
        </authorList>
    </citation>
    <scope>NUCLEOTIDE SEQUENCE [LARGE SCALE GENOMIC DNA]</scope>
    <source>
        <strain evidence="4 5">MS1-9</strain>
    </source>
</reference>
<gene>
    <name evidence="4" type="ORF">D7044_05585</name>
</gene>
<dbReference type="PANTHER" id="PTHR43618:SF17">
    <property type="entry name" value="RHAMNOLIPIDS BIOSYNTHESIS 3-OXOACYL-[ACYL-CARRIER-PROTEIN] REDUCTASE"/>
    <property type="match status" value="1"/>
</dbReference>
<dbReference type="PRINTS" id="PR00080">
    <property type="entry name" value="SDRFAMILY"/>
</dbReference>
<keyword evidence="3 4" id="KW-0560">Oxidoreductase</keyword>
<comment type="caution">
    <text evidence="4">The sequence shown here is derived from an EMBL/GenBank/DDBJ whole genome shotgun (WGS) entry which is preliminary data.</text>
</comment>
<dbReference type="InterPro" id="IPR002347">
    <property type="entry name" value="SDR_fam"/>
</dbReference>
<dbReference type="InterPro" id="IPR052178">
    <property type="entry name" value="Sec_Metab_Biosynth_SDR"/>
</dbReference>
<dbReference type="GO" id="GO:0047936">
    <property type="term" value="F:glucose 1-dehydrogenase [NAD(P)+] activity"/>
    <property type="evidence" value="ECO:0007669"/>
    <property type="project" value="UniProtKB-EC"/>
</dbReference>
<evidence type="ECO:0000256" key="2">
    <source>
        <dbReference type="ARBA" id="ARBA00022857"/>
    </source>
</evidence>
<evidence type="ECO:0000313" key="4">
    <source>
        <dbReference type="EMBL" id="RKN35731.1"/>
    </source>
</evidence>
<comment type="similarity">
    <text evidence="1">Belongs to the short-chain dehydrogenases/reductases (SDR) family.</text>
</comment>
<dbReference type="InterPro" id="IPR020904">
    <property type="entry name" value="Sc_DH/Rdtase_CS"/>
</dbReference>
<dbReference type="AlphaFoldDB" id="A0A3A9YF02"/>
<dbReference type="PRINTS" id="PR00081">
    <property type="entry name" value="GDHRDH"/>
</dbReference>
<dbReference type="SUPFAM" id="SSF51735">
    <property type="entry name" value="NAD(P)-binding Rossmann-fold domains"/>
    <property type="match status" value="1"/>
</dbReference>
<dbReference type="Pfam" id="PF13561">
    <property type="entry name" value="adh_short_C2"/>
    <property type="match status" value="1"/>
</dbReference>
<dbReference type="EC" id="1.1.1.47" evidence="4"/>
<evidence type="ECO:0000313" key="5">
    <source>
        <dbReference type="Proteomes" id="UP000275865"/>
    </source>
</evidence>
<sequence>MTELFSVEGKTVLVTGGSRGIGLMIAQGFVQAGAHVIISSRKADVCAAVAEKLSAEGSCEAIPADLSSDAGAEGLAATIRQRYDRLDVLVNNAGATWGAPLEAYPESAFDKLWAVNVKAVFRLTNALLPALRAAARADDPARVINIGSIDGIRVPSMEVYAYSATKAAVHMLTRSLAHQLAGEQITVNAIAPGPFESKMMAFALDDPASRAAIEGQVPLGRIGRPEDMAGTAIYLSSRAGAYLTGAVIPVDGGITTHG</sequence>
<dbReference type="Gene3D" id="3.40.50.720">
    <property type="entry name" value="NAD(P)-binding Rossmann-like Domain"/>
    <property type="match status" value="1"/>
</dbReference>
<dbReference type="FunFam" id="3.40.50.720:FF:000084">
    <property type="entry name" value="Short-chain dehydrogenase reductase"/>
    <property type="match status" value="1"/>
</dbReference>
<name>A0A3A9YF02_9ACTN</name>
<evidence type="ECO:0000256" key="3">
    <source>
        <dbReference type="ARBA" id="ARBA00023002"/>
    </source>
</evidence>
<keyword evidence="2" id="KW-0521">NADP</keyword>
<organism evidence="4 5">
    <name type="scientific">Micromonospora musae</name>
    <dbReference type="NCBI Taxonomy" id="1894970"/>
    <lineage>
        <taxon>Bacteria</taxon>
        <taxon>Bacillati</taxon>
        <taxon>Actinomycetota</taxon>
        <taxon>Actinomycetes</taxon>
        <taxon>Micromonosporales</taxon>
        <taxon>Micromonosporaceae</taxon>
        <taxon>Micromonospora</taxon>
    </lineage>
</organism>
<proteinExistence type="inferred from homology"/>
<accession>A0A3A9YF02</accession>
<dbReference type="InterPro" id="IPR036291">
    <property type="entry name" value="NAD(P)-bd_dom_sf"/>
</dbReference>